<protein>
    <recommendedName>
        <fullName evidence="9">Prepilin leader peptidase/N-methyltransferase</fullName>
        <ecNumber evidence="9">2.1.1.-</ecNumber>
        <ecNumber evidence="9">3.4.23.43</ecNumber>
    </recommendedName>
</protein>
<dbReference type="AlphaFoldDB" id="A0A975GHK4"/>
<keyword evidence="9" id="KW-0489">Methyltransferase</keyword>
<feature type="transmembrane region" description="Helical" evidence="10">
    <location>
        <begin position="128"/>
        <end position="148"/>
    </location>
</feature>
<evidence type="ECO:0000256" key="4">
    <source>
        <dbReference type="ARBA" id="ARBA00022519"/>
    </source>
</evidence>
<dbReference type="GO" id="GO:0005886">
    <property type="term" value="C:plasma membrane"/>
    <property type="evidence" value="ECO:0007669"/>
    <property type="project" value="UniProtKB-SubCell"/>
</dbReference>
<dbReference type="EC" id="3.4.23.43" evidence="9"/>
<evidence type="ECO:0000259" key="12">
    <source>
        <dbReference type="Pfam" id="PF06750"/>
    </source>
</evidence>
<keyword evidence="3" id="KW-1003">Cell membrane</keyword>
<keyword evidence="5 9" id="KW-0812">Transmembrane</keyword>
<evidence type="ECO:0000313" key="14">
    <source>
        <dbReference type="Proteomes" id="UP000663720"/>
    </source>
</evidence>
<dbReference type="GO" id="GO:0006465">
    <property type="term" value="P:signal peptide processing"/>
    <property type="evidence" value="ECO:0007669"/>
    <property type="project" value="TreeGrafter"/>
</dbReference>
<dbReference type="KEGG" id="dli:dnl_38440"/>
<evidence type="ECO:0000256" key="3">
    <source>
        <dbReference type="ARBA" id="ARBA00022475"/>
    </source>
</evidence>
<dbReference type="Proteomes" id="UP000663720">
    <property type="component" value="Chromosome"/>
</dbReference>
<feature type="domain" description="Prepilin peptidase A24 N-terminal" evidence="12">
    <location>
        <begin position="14"/>
        <end position="97"/>
    </location>
</feature>
<comment type="subcellular location">
    <subcellularLocation>
        <location evidence="1">Cell inner membrane</location>
        <topology evidence="1">Multi-pass membrane protein</topology>
    </subcellularLocation>
    <subcellularLocation>
        <location evidence="9">Cell membrane</location>
        <topology evidence="9">Multi-pass membrane protein</topology>
    </subcellularLocation>
</comment>
<feature type="transmembrane region" description="Helical" evidence="10">
    <location>
        <begin position="232"/>
        <end position="255"/>
    </location>
</feature>
<feature type="transmembrane region" description="Helical" evidence="10">
    <location>
        <begin position="104"/>
        <end position="121"/>
    </location>
</feature>
<comment type="function">
    <text evidence="9">Plays an essential role in type IV pili and type II pseudopili formation by proteolytically removing the leader sequence from substrate proteins and subsequently monomethylating the alpha-amino group of the newly exposed N-terminal phenylalanine.</text>
</comment>
<keyword evidence="4" id="KW-0997">Cell inner membrane</keyword>
<comment type="catalytic activity">
    <reaction evidence="9">
        <text>Typically cleaves a -Gly-|-Phe- bond to release an N-terminal, basic peptide of 5-8 residues from type IV prepilin, and then N-methylates the new N-terminal amino group, the methyl donor being S-adenosyl-L-methionine.</text>
        <dbReference type="EC" id="3.4.23.43"/>
    </reaction>
</comment>
<dbReference type="PANTHER" id="PTHR30487:SF0">
    <property type="entry name" value="PREPILIN LEADER PEPTIDASE_N-METHYLTRANSFERASE-RELATED"/>
    <property type="match status" value="1"/>
</dbReference>
<keyword evidence="14" id="KW-1185">Reference proteome</keyword>
<name>A0A975GHK4_9BACT</name>
<keyword evidence="9" id="KW-0511">Multifunctional enzyme</keyword>
<dbReference type="InterPro" id="IPR010627">
    <property type="entry name" value="Prepilin_pept_A24_N"/>
</dbReference>
<keyword evidence="9" id="KW-0378">Hydrolase</keyword>
<keyword evidence="9" id="KW-0645">Protease</keyword>
<dbReference type="PRINTS" id="PR00864">
    <property type="entry name" value="PREPILNPTASE"/>
</dbReference>
<evidence type="ECO:0000256" key="7">
    <source>
        <dbReference type="ARBA" id="ARBA00023136"/>
    </source>
</evidence>
<dbReference type="InterPro" id="IPR014032">
    <property type="entry name" value="Peptidase_A24A_bac"/>
</dbReference>
<dbReference type="GO" id="GO:0032259">
    <property type="term" value="P:methylation"/>
    <property type="evidence" value="ECO:0007669"/>
    <property type="project" value="UniProtKB-KW"/>
</dbReference>
<feature type="transmembrane region" description="Helical" evidence="10">
    <location>
        <begin position="79"/>
        <end position="98"/>
    </location>
</feature>
<dbReference type="Pfam" id="PF01478">
    <property type="entry name" value="Peptidase_A24"/>
    <property type="match status" value="1"/>
</dbReference>
<organism evidence="13 14">
    <name type="scientific">Desulfonema limicola</name>
    <dbReference type="NCBI Taxonomy" id="45656"/>
    <lineage>
        <taxon>Bacteria</taxon>
        <taxon>Pseudomonadati</taxon>
        <taxon>Thermodesulfobacteriota</taxon>
        <taxon>Desulfobacteria</taxon>
        <taxon>Desulfobacterales</taxon>
        <taxon>Desulfococcaceae</taxon>
        <taxon>Desulfonema</taxon>
    </lineage>
</organism>
<evidence type="ECO:0000256" key="10">
    <source>
        <dbReference type="SAM" id="Phobius"/>
    </source>
</evidence>
<keyword evidence="6 10" id="KW-1133">Transmembrane helix</keyword>
<evidence type="ECO:0000256" key="1">
    <source>
        <dbReference type="ARBA" id="ARBA00004429"/>
    </source>
</evidence>
<dbReference type="PANTHER" id="PTHR30487">
    <property type="entry name" value="TYPE 4 PREPILIN-LIKE PROTEINS LEADER PEPTIDE-PROCESSING ENZYME"/>
    <property type="match status" value="1"/>
</dbReference>
<dbReference type="GO" id="GO:0004190">
    <property type="term" value="F:aspartic-type endopeptidase activity"/>
    <property type="evidence" value="ECO:0007669"/>
    <property type="project" value="UniProtKB-EC"/>
</dbReference>
<evidence type="ECO:0000256" key="5">
    <source>
        <dbReference type="ARBA" id="ARBA00022692"/>
    </source>
</evidence>
<dbReference type="RefSeq" id="WP_207687531.1">
    <property type="nucleotide sequence ID" value="NZ_CP061799.1"/>
</dbReference>
<dbReference type="InterPro" id="IPR000045">
    <property type="entry name" value="Prepilin_IV_endopep_pep"/>
</dbReference>
<dbReference type="GO" id="GO:0008168">
    <property type="term" value="F:methyltransferase activity"/>
    <property type="evidence" value="ECO:0007669"/>
    <property type="project" value="UniProtKB-KW"/>
</dbReference>
<accession>A0A975GHK4</accession>
<evidence type="ECO:0000256" key="2">
    <source>
        <dbReference type="ARBA" id="ARBA00005801"/>
    </source>
</evidence>
<keyword evidence="9" id="KW-0808">Transferase</keyword>
<feature type="domain" description="Prepilin type IV endopeptidase peptidase" evidence="11">
    <location>
        <begin position="108"/>
        <end position="215"/>
    </location>
</feature>
<comment type="similarity">
    <text evidence="2 8">Belongs to the peptidase A24 family.</text>
</comment>
<dbReference type="EC" id="2.1.1.-" evidence="9"/>
<proteinExistence type="inferred from homology"/>
<dbReference type="InterPro" id="IPR050882">
    <property type="entry name" value="Prepilin_peptidase/N-MTase"/>
</dbReference>
<feature type="transmembrane region" description="Helical" evidence="10">
    <location>
        <begin position="195"/>
        <end position="220"/>
    </location>
</feature>
<feature type="transmembrane region" description="Helical" evidence="10">
    <location>
        <begin position="154"/>
        <end position="174"/>
    </location>
</feature>
<reference evidence="13" key="1">
    <citation type="journal article" date="2021" name="Microb. Physiol.">
        <title>Proteogenomic Insights into the Physiology of Marine, Sulfate-Reducing, Filamentous Desulfonema limicola and Desulfonema magnum.</title>
        <authorList>
            <person name="Schnaars V."/>
            <person name="Wohlbrand L."/>
            <person name="Scheve S."/>
            <person name="Hinrichs C."/>
            <person name="Reinhardt R."/>
            <person name="Rabus R."/>
        </authorList>
    </citation>
    <scope>NUCLEOTIDE SEQUENCE</scope>
    <source>
        <strain evidence="13">5ac10</strain>
    </source>
</reference>
<sequence length="259" mass="28756">MIFNSVQIYIVVFIFGLCIGSFLNVCIFRLPISKSIVYPPSSCPECGYMIKFYDNIPVLSYMFLLGRCRQCKTRISVRYPLIELLSGFFAVCTFLKFGLNLEGLVYYVFIAVLLVITFIDIDHRIIPNIISLPGIPIFFIAAFAVPSVTWQESVTGILTGGGSLYAVAWTYCLITGKEGMGGGDIKLLAMMGGLIGWKGVLFTIFVGSAVGTIAGLIVMLYTRMNMKLAVPFGPFLSIGAITYIFFGTEIIFWYFNLLR</sequence>
<gene>
    <name evidence="13" type="primary">pilD</name>
    <name evidence="13" type="ORF">dnl_38440</name>
</gene>
<evidence type="ECO:0000313" key="13">
    <source>
        <dbReference type="EMBL" id="QTA81507.1"/>
    </source>
</evidence>
<dbReference type="Pfam" id="PF06750">
    <property type="entry name" value="A24_N_bact"/>
    <property type="match status" value="1"/>
</dbReference>
<evidence type="ECO:0000256" key="9">
    <source>
        <dbReference type="RuleBase" id="RU003794"/>
    </source>
</evidence>
<feature type="transmembrane region" description="Helical" evidence="10">
    <location>
        <begin position="6"/>
        <end position="28"/>
    </location>
</feature>
<dbReference type="Gene3D" id="1.20.120.1220">
    <property type="match status" value="1"/>
</dbReference>
<evidence type="ECO:0000256" key="6">
    <source>
        <dbReference type="ARBA" id="ARBA00022989"/>
    </source>
</evidence>
<evidence type="ECO:0000259" key="11">
    <source>
        <dbReference type="Pfam" id="PF01478"/>
    </source>
</evidence>
<dbReference type="EMBL" id="CP061799">
    <property type="protein sequence ID" value="QTA81507.1"/>
    <property type="molecule type" value="Genomic_DNA"/>
</dbReference>
<keyword evidence="7 10" id="KW-0472">Membrane</keyword>
<evidence type="ECO:0000256" key="8">
    <source>
        <dbReference type="RuleBase" id="RU003793"/>
    </source>
</evidence>